<evidence type="ECO:0000256" key="3">
    <source>
        <dbReference type="SAM" id="Phobius"/>
    </source>
</evidence>
<dbReference type="RefSeq" id="WP_156228506.1">
    <property type="nucleotide sequence ID" value="NZ_CP046453.1"/>
</dbReference>
<evidence type="ECO:0000256" key="2">
    <source>
        <dbReference type="SAM" id="MobiDB-lite"/>
    </source>
</evidence>
<dbReference type="EMBL" id="CP046453">
    <property type="protein sequence ID" value="QGU05011.1"/>
    <property type="molecule type" value="Genomic_DNA"/>
</dbReference>
<keyword evidence="3" id="KW-0472">Membrane</keyword>
<accession>A0A6B8VXX8</accession>
<dbReference type="KEGG" id="ccoe:CETAM_08785"/>
<keyword evidence="3" id="KW-0812">Transmembrane</keyword>
<keyword evidence="5" id="KW-1185">Reference proteome</keyword>
<dbReference type="GO" id="GO:0051301">
    <property type="term" value="P:cell division"/>
    <property type="evidence" value="ECO:0007669"/>
    <property type="project" value="UniProtKB-KW"/>
</dbReference>
<proteinExistence type="predicted"/>
<dbReference type="Proteomes" id="UP000425178">
    <property type="component" value="Chromosome"/>
</dbReference>
<sequence length="222" mass="23917">MGASRDFTSTAVLDREQRVRTVPQQTPLPKRRRPLPPPNRLGSRQVVSVRGRRVAEVKRTTLLAKLVSISIVLAIAGVAVAMWLSGVSTQQTFRMQVLQSQDRQLSNQLETLNRDLENVRSSAELARRAGELGMAVPSQPGILAVKENGDIVEERPADPATSSIIDVNGAPVRPGQASSDPTAIAELGDNLEAIPQGEQLQAPAPVERGVAPYTPNVPTEDQ</sequence>
<keyword evidence="4" id="KW-0132">Cell division</keyword>
<protein>
    <submittedName>
        <fullName evidence="4">Cell division protein FtsL</fullName>
    </submittedName>
</protein>
<keyword evidence="4" id="KW-0131">Cell cycle</keyword>
<feature type="region of interest" description="Disordered" evidence="2">
    <location>
        <begin position="23"/>
        <end position="43"/>
    </location>
</feature>
<gene>
    <name evidence="4" type="primary">ftsL2</name>
    <name evidence="4" type="ORF">CETAM_08785</name>
</gene>
<keyword evidence="1" id="KW-0175">Coiled coil</keyword>
<feature type="region of interest" description="Disordered" evidence="2">
    <location>
        <begin position="156"/>
        <end position="222"/>
    </location>
</feature>
<feature type="transmembrane region" description="Helical" evidence="3">
    <location>
        <begin position="62"/>
        <end position="84"/>
    </location>
</feature>
<organism evidence="4 5">
    <name type="scientific">Corynebacterium comes</name>
    <dbReference type="NCBI Taxonomy" id="2675218"/>
    <lineage>
        <taxon>Bacteria</taxon>
        <taxon>Bacillati</taxon>
        <taxon>Actinomycetota</taxon>
        <taxon>Actinomycetes</taxon>
        <taxon>Mycobacteriales</taxon>
        <taxon>Corynebacteriaceae</taxon>
        <taxon>Corynebacterium</taxon>
    </lineage>
</organism>
<evidence type="ECO:0000256" key="1">
    <source>
        <dbReference type="SAM" id="Coils"/>
    </source>
</evidence>
<evidence type="ECO:0000313" key="5">
    <source>
        <dbReference type="Proteomes" id="UP000425178"/>
    </source>
</evidence>
<evidence type="ECO:0000313" key="4">
    <source>
        <dbReference type="EMBL" id="QGU05011.1"/>
    </source>
</evidence>
<reference evidence="4 5" key="1">
    <citation type="journal article" date="2021" name="Int. J. Syst. Evol. Microbiol.">
        <title>Classification of three corynebacterial strains isolated from a small paddock in North Rhine-Westphalia: proposal of &lt;i&gt;Corynebacterium kalinowskii&lt;/i&gt; sp. nov., &lt;i&gt;Corynebacterium comes&lt;/i&gt; sp. nov. and &lt;i&gt;Corynebacterium occultum&lt;/i&gt; sp. nov.</title>
        <authorList>
            <person name="Schaffert L."/>
            <person name="Ruwe M."/>
            <person name="Milse J."/>
            <person name="Hanuschka K."/>
            <person name="Ortseifen V."/>
            <person name="Droste J."/>
            <person name="Brandt D."/>
            <person name="Schl L."/>
            <person name="Kutter Y."/>
            <person name="Vinke S."/>
            <person name="Vieh P."/>
            <person name="Jacob L."/>
            <person name="L N.C."/>
            <person name="Schulte-Berndt E."/>
            <person name="Hain C."/>
            <person name="Linder M."/>
            <person name="Schmidt P."/>
            <person name="Wollenschl L."/>
            <person name="Luttermann T."/>
            <person name="Thieme E."/>
            <person name="Hassa J."/>
            <person name="Haak M."/>
            <person name="Wittchen M."/>
            <person name="Mentz A."/>
            <person name="Persicke M."/>
            <person name="Busche T."/>
            <person name="R C."/>
        </authorList>
    </citation>
    <scope>NUCLEOTIDE SEQUENCE [LARGE SCALE GENOMIC DNA]</scope>
    <source>
        <strain evidence="4 5">2019</strain>
    </source>
</reference>
<feature type="coiled-coil region" evidence="1">
    <location>
        <begin position="95"/>
        <end position="129"/>
    </location>
</feature>
<dbReference type="AlphaFoldDB" id="A0A6B8VXX8"/>
<keyword evidence="3" id="KW-1133">Transmembrane helix</keyword>
<name>A0A6B8VXX8_9CORY</name>